<dbReference type="Pfam" id="PF07963">
    <property type="entry name" value="N_methyl"/>
    <property type="match status" value="1"/>
</dbReference>
<dbReference type="InterPro" id="IPR045584">
    <property type="entry name" value="Pilin-like"/>
</dbReference>
<evidence type="ECO:0000256" key="10">
    <source>
        <dbReference type="SAM" id="Phobius"/>
    </source>
</evidence>
<organism evidence="12 13">
    <name type="scientific">Anaerohalosphaera lusitana</name>
    <dbReference type="NCBI Taxonomy" id="1936003"/>
    <lineage>
        <taxon>Bacteria</taxon>
        <taxon>Pseudomonadati</taxon>
        <taxon>Planctomycetota</taxon>
        <taxon>Phycisphaerae</taxon>
        <taxon>Sedimentisphaerales</taxon>
        <taxon>Anaerohalosphaeraceae</taxon>
        <taxon>Anaerohalosphaera</taxon>
    </lineage>
</organism>
<dbReference type="Pfam" id="PF08334">
    <property type="entry name" value="T2SSG"/>
    <property type="match status" value="1"/>
</dbReference>
<dbReference type="PROSITE" id="PS00409">
    <property type="entry name" value="PROKAR_NTER_METHYL"/>
    <property type="match status" value="1"/>
</dbReference>
<keyword evidence="6" id="KW-0997">Cell inner membrane</keyword>
<evidence type="ECO:0000256" key="8">
    <source>
        <dbReference type="ARBA" id="ARBA00022989"/>
    </source>
</evidence>
<dbReference type="Proteomes" id="UP000189674">
    <property type="component" value="Chromosome"/>
</dbReference>
<dbReference type="NCBIfam" id="TIGR02532">
    <property type="entry name" value="IV_pilin_GFxxxE"/>
    <property type="match status" value="1"/>
</dbReference>
<sequence>MRRRKGFTLIEVLTVVLIIGLLAGFVVPKVINNLGDTKRSIAKSKMAQVEQAVTTFYVNCGRMPRDLDELLEAPSDVEEKWAGPYAKRSQLMDPWDNPYVYVEEGTVNQGSFDIISYGADGEPGGEDENEDIVND</sequence>
<name>A0A1U9NKB1_9BACT</name>
<evidence type="ECO:0000256" key="4">
    <source>
        <dbReference type="ARBA" id="ARBA00022475"/>
    </source>
</evidence>
<feature type="transmembrane region" description="Helical" evidence="10">
    <location>
        <begin position="7"/>
        <end position="27"/>
    </location>
</feature>
<evidence type="ECO:0000256" key="9">
    <source>
        <dbReference type="ARBA" id="ARBA00023136"/>
    </source>
</evidence>
<reference evidence="13" key="1">
    <citation type="submission" date="2017-02" db="EMBL/GenBank/DDBJ databases">
        <title>Comparative genomics and description of representatives of a novel lineage of planctomycetes thriving in anoxic sediments.</title>
        <authorList>
            <person name="Spring S."/>
            <person name="Bunk B."/>
            <person name="Sproer C."/>
        </authorList>
    </citation>
    <scope>NUCLEOTIDE SEQUENCE [LARGE SCALE GENOMIC DNA]</scope>
    <source>
        <strain evidence="13">ST-NAGAB-D1</strain>
    </source>
</reference>
<evidence type="ECO:0000256" key="6">
    <source>
        <dbReference type="ARBA" id="ARBA00022519"/>
    </source>
</evidence>
<protein>
    <recommendedName>
        <fullName evidence="3">Type II secretion system core protein G</fullName>
    </recommendedName>
</protein>
<dbReference type="KEGG" id="alus:STSP2_01329"/>
<evidence type="ECO:0000256" key="7">
    <source>
        <dbReference type="ARBA" id="ARBA00022692"/>
    </source>
</evidence>
<accession>A0A1U9NKB1</accession>
<dbReference type="GO" id="GO:0015628">
    <property type="term" value="P:protein secretion by the type II secretion system"/>
    <property type="evidence" value="ECO:0007669"/>
    <property type="project" value="InterPro"/>
</dbReference>
<dbReference type="InterPro" id="IPR012902">
    <property type="entry name" value="N_methyl_site"/>
</dbReference>
<dbReference type="GO" id="GO:0005886">
    <property type="term" value="C:plasma membrane"/>
    <property type="evidence" value="ECO:0007669"/>
    <property type="project" value="UniProtKB-SubCell"/>
</dbReference>
<dbReference type="OrthoDB" id="9795612at2"/>
<evidence type="ECO:0000256" key="1">
    <source>
        <dbReference type="ARBA" id="ARBA00004377"/>
    </source>
</evidence>
<keyword evidence="4" id="KW-1003">Cell membrane</keyword>
<dbReference type="SUPFAM" id="SSF54523">
    <property type="entry name" value="Pili subunits"/>
    <property type="match status" value="1"/>
</dbReference>
<dbReference type="InterPro" id="IPR010054">
    <property type="entry name" value="Type2_sec_GspG"/>
</dbReference>
<keyword evidence="9 10" id="KW-0472">Membrane</keyword>
<proteinExistence type="inferred from homology"/>
<evidence type="ECO:0000313" key="13">
    <source>
        <dbReference type="Proteomes" id="UP000189674"/>
    </source>
</evidence>
<keyword evidence="5" id="KW-0488">Methylation</keyword>
<feature type="domain" description="Type II secretion system protein GspG C-terminal" evidence="11">
    <location>
        <begin position="29"/>
        <end position="134"/>
    </location>
</feature>
<dbReference type="GO" id="GO:0015627">
    <property type="term" value="C:type II protein secretion system complex"/>
    <property type="evidence" value="ECO:0007669"/>
    <property type="project" value="InterPro"/>
</dbReference>
<dbReference type="InterPro" id="IPR000983">
    <property type="entry name" value="Bac_GSPG_pilin"/>
</dbReference>
<dbReference type="InterPro" id="IPR013545">
    <property type="entry name" value="T2SS_protein-GspG_C"/>
</dbReference>
<evidence type="ECO:0000313" key="12">
    <source>
        <dbReference type="EMBL" id="AQT68174.1"/>
    </source>
</evidence>
<comment type="subcellular location">
    <subcellularLocation>
        <location evidence="1">Cell inner membrane</location>
        <topology evidence="1">Single-pass membrane protein</topology>
    </subcellularLocation>
</comment>
<dbReference type="NCBIfam" id="TIGR01710">
    <property type="entry name" value="typeII_sec_gspG"/>
    <property type="match status" value="1"/>
</dbReference>
<dbReference type="Gene3D" id="3.30.700.10">
    <property type="entry name" value="Glycoprotein, Type 4 Pilin"/>
    <property type="match status" value="1"/>
</dbReference>
<evidence type="ECO:0000256" key="3">
    <source>
        <dbReference type="ARBA" id="ARBA00020042"/>
    </source>
</evidence>
<keyword evidence="7 10" id="KW-0812">Transmembrane</keyword>
<gene>
    <name evidence="12" type="primary">xcpT_5</name>
    <name evidence="12" type="ORF">STSP2_01329</name>
</gene>
<dbReference type="RefSeq" id="WP_146660935.1">
    <property type="nucleotide sequence ID" value="NZ_CP019791.1"/>
</dbReference>
<keyword evidence="13" id="KW-1185">Reference proteome</keyword>
<dbReference type="PRINTS" id="PR00813">
    <property type="entry name" value="BCTERIALGSPG"/>
</dbReference>
<dbReference type="EMBL" id="CP019791">
    <property type="protein sequence ID" value="AQT68174.1"/>
    <property type="molecule type" value="Genomic_DNA"/>
</dbReference>
<dbReference type="PANTHER" id="PTHR30093">
    <property type="entry name" value="GENERAL SECRETION PATHWAY PROTEIN G"/>
    <property type="match status" value="1"/>
</dbReference>
<dbReference type="AlphaFoldDB" id="A0A1U9NKB1"/>
<comment type="similarity">
    <text evidence="2">Belongs to the GSP G family.</text>
</comment>
<evidence type="ECO:0000256" key="2">
    <source>
        <dbReference type="ARBA" id="ARBA00009984"/>
    </source>
</evidence>
<keyword evidence="8 10" id="KW-1133">Transmembrane helix</keyword>
<evidence type="ECO:0000256" key="5">
    <source>
        <dbReference type="ARBA" id="ARBA00022481"/>
    </source>
</evidence>
<evidence type="ECO:0000259" key="11">
    <source>
        <dbReference type="Pfam" id="PF08334"/>
    </source>
</evidence>
<dbReference type="STRING" id="1936003.STSP2_01329"/>